<name>V4B426_LOTGI</name>
<dbReference type="Pfam" id="PF00595">
    <property type="entry name" value="PDZ"/>
    <property type="match status" value="1"/>
</dbReference>
<dbReference type="Proteomes" id="UP000030746">
    <property type="component" value="Unassembled WGS sequence"/>
</dbReference>
<evidence type="ECO:0000313" key="5">
    <source>
        <dbReference type="EMBL" id="ESP02181.1"/>
    </source>
</evidence>
<feature type="region of interest" description="Disordered" evidence="2">
    <location>
        <begin position="534"/>
        <end position="555"/>
    </location>
</feature>
<dbReference type="Gene3D" id="2.20.70.10">
    <property type="match status" value="1"/>
</dbReference>
<evidence type="ECO:0008006" key="7">
    <source>
        <dbReference type="Google" id="ProtNLM"/>
    </source>
</evidence>
<evidence type="ECO:0000256" key="2">
    <source>
        <dbReference type="SAM" id="MobiDB-lite"/>
    </source>
</evidence>
<dbReference type="CTD" id="20237337"/>
<dbReference type="GeneID" id="20237337"/>
<dbReference type="SMART" id="SM00228">
    <property type="entry name" value="PDZ"/>
    <property type="match status" value="1"/>
</dbReference>
<dbReference type="InterPro" id="IPR001478">
    <property type="entry name" value="PDZ"/>
</dbReference>
<dbReference type="InterPro" id="IPR051342">
    <property type="entry name" value="PDZ_scaffold"/>
</dbReference>
<feature type="domain" description="PDZ" evidence="4">
    <location>
        <begin position="37"/>
        <end position="165"/>
    </location>
</feature>
<dbReference type="HOGENOM" id="CLU_491164_0_0_1"/>
<dbReference type="PROSITE" id="PS01159">
    <property type="entry name" value="WW_DOMAIN_1"/>
    <property type="match status" value="1"/>
</dbReference>
<dbReference type="CDD" id="cd00201">
    <property type="entry name" value="WW"/>
    <property type="match status" value="1"/>
</dbReference>
<keyword evidence="1" id="KW-0175">Coiled coil</keyword>
<dbReference type="Pfam" id="PF00397">
    <property type="entry name" value="WW"/>
    <property type="match status" value="1"/>
</dbReference>
<dbReference type="PROSITE" id="PS50020">
    <property type="entry name" value="WW_DOMAIN_2"/>
    <property type="match status" value="1"/>
</dbReference>
<feature type="coiled-coil region" evidence="1">
    <location>
        <begin position="344"/>
        <end position="413"/>
    </location>
</feature>
<dbReference type="InterPro" id="IPR036020">
    <property type="entry name" value="WW_dom_sf"/>
</dbReference>
<accession>V4B426</accession>
<evidence type="ECO:0000259" key="4">
    <source>
        <dbReference type="PROSITE" id="PS50106"/>
    </source>
</evidence>
<dbReference type="Gene3D" id="2.30.42.10">
    <property type="match status" value="2"/>
</dbReference>
<keyword evidence="6" id="KW-1185">Reference proteome</keyword>
<dbReference type="SUPFAM" id="SSF51045">
    <property type="entry name" value="WW domain"/>
    <property type="match status" value="1"/>
</dbReference>
<feature type="region of interest" description="Disordered" evidence="2">
    <location>
        <begin position="460"/>
        <end position="482"/>
    </location>
</feature>
<reference evidence="5 6" key="1">
    <citation type="journal article" date="2013" name="Nature">
        <title>Insights into bilaterian evolution from three spiralian genomes.</title>
        <authorList>
            <person name="Simakov O."/>
            <person name="Marletaz F."/>
            <person name="Cho S.J."/>
            <person name="Edsinger-Gonzales E."/>
            <person name="Havlak P."/>
            <person name="Hellsten U."/>
            <person name="Kuo D.H."/>
            <person name="Larsson T."/>
            <person name="Lv J."/>
            <person name="Arendt D."/>
            <person name="Savage R."/>
            <person name="Osoegawa K."/>
            <person name="de Jong P."/>
            <person name="Grimwood J."/>
            <person name="Chapman J.A."/>
            <person name="Shapiro H."/>
            <person name="Aerts A."/>
            <person name="Otillar R.P."/>
            <person name="Terry A.Y."/>
            <person name="Boore J.L."/>
            <person name="Grigoriev I.V."/>
            <person name="Lindberg D.R."/>
            <person name="Seaver E.C."/>
            <person name="Weisblat D.A."/>
            <person name="Putnam N.H."/>
            <person name="Rokhsar D.S."/>
        </authorList>
    </citation>
    <scope>NUCLEOTIDE SEQUENCE [LARGE SCALE GENOMIC DNA]</scope>
</reference>
<protein>
    <recommendedName>
        <fullName evidence="7">WW domain-containing protein</fullName>
    </recommendedName>
</protein>
<dbReference type="PROSITE" id="PS50106">
    <property type="entry name" value="PDZ"/>
    <property type="match status" value="1"/>
</dbReference>
<feature type="compositionally biased region" description="Basic and acidic residues" evidence="2">
    <location>
        <begin position="464"/>
        <end position="482"/>
    </location>
</feature>
<dbReference type="EMBL" id="KB200329">
    <property type="protein sequence ID" value="ESP02181.1"/>
    <property type="molecule type" value="Genomic_DNA"/>
</dbReference>
<dbReference type="OrthoDB" id="6022242at2759"/>
<dbReference type="KEGG" id="lgi:LOTGIDRAFT_157336"/>
<dbReference type="OMA" id="KXEAKAV"/>
<proteinExistence type="predicted"/>
<sequence>MDDSGILQVTHDYSRQNADTSDINGIQDESQTRYAELITIDNCNKGLGLKICGGCSIDGTMLHGIFIKYVIPGGVSASCGGVSASCGGVSASCGGVSASCGDVSASCGDVSASCGGVSASCGLLQNGDQILSVNDESLEGVTKERAISILKRAAGENHAEILVTRDDEARSEYIEVLEKENSLMTTPVHSPSFEESLCNSDSYLNGSLESPWKHFANSLDSLPVADESLKKTQNSLPRKTTLDPSDKFDLEKLQGRLHYLNLQPTANQLQILHQHLIIDAYNQVTFGNFMQAVKLVFEDELRSSKCNIYNKSINSTPRKSPINYTQQDVSSICSEDFLSVCQQRDELKQQIHKLEVLLQSRESKYEQELLKMRKEAQAAIDENRSLKTRVRLAEQAQTEAQTLENDYEEANGLSDSVSKQSVTLACQLKKAEAQLKIYHAATEKLVAHVEHVQDVLTQQVTGKRNNESEGIKKDGRDKRKENVTTLIQDGQTVIKLVKSLTETAPLPYGWEEAFSEDGSRYYINHITQTTSWTHPASGVQHISDKNKPSTSKSKS</sequence>
<dbReference type="STRING" id="225164.V4B426"/>
<gene>
    <name evidence="5" type="ORF">LOTGIDRAFT_157336</name>
</gene>
<dbReference type="FunFam" id="2.20.70.10:FF:000034">
    <property type="entry name" value="syntaxin-binding protein 4 isoform X1"/>
    <property type="match status" value="1"/>
</dbReference>
<dbReference type="PANTHER" id="PTHR19964:SF94">
    <property type="entry name" value="SYNTAXIN-BINDING PROTEIN 4-LIKE"/>
    <property type="match status" value="1"/>
</dbReference>
<evidence type="ECO:0000256" key="1">
    <source>
        <dbReference type="SAM" id="Coils"/>
    </source>
</evidence>
<organism evidence="5 6">
    <name type="scientific">Lottia gigantea</name>
    <name type="common">Giant owl limpet</name>
    <dbReference type="NCBI Taxonomy" id="225164"/>
    <lineage>
        <taxon>Eukaryota</taxon>
        <taxon>Metazoa</taxon>
        <taxon>Spiralia</taxon>
        <taxon>Lophotrochozoa</taxon>
        <taxon>Mollusca</taxon>
        <taxon>Gastropoda</taxon>
        <taxon>Patellogastropoda</taxon>
        <taxon>Lottioidea</taxon>
        <taxon>Lottiidae</taxon>
        <taxon>Lottia</taxon>
    </lineage>
</organism>
<dbReference type="PANTHER" id="PTHR19964">
    <property type="entry name" value="MULTIPLE PDZ DOMAIN PROTEIN"/>
    <property type="match status" value="1"/>
</dbReference>
<dbReference type="InterPro" id="IPR001202">
    <property type="entry name" value="WW_dom"/>
</dbReference>
<dbReference type="SMART" id="SM00456">
    <property type="entry name" value="WW"/>
    <property type="match status" value="1"/>
</dbReference>
<feature type="domain" description="WW" evidence="3">
    <location>
        <begin position="504"/>
        <end position="537"/>
    </location>
</feature>
<dbReference type="SUPFAM" id="SSF50156">
    <property type="entry name" value="PDZ domain-like"/>
    <property type="match status" value="2"/>
</dbReference>
<evidence type="ECO:0000259" key="3">
    <source>
        <dbReference type="PROSITE" id="PS50020"/>
    </source>
</evidence>
<dbReference type="AlphaFoldDB" id="V4B426"/>
<evidence type="ECO:0000313" key="6">
    <source>
        <dbReference type="Proteomes" id="UP000030746"/>
    </source>
</evidence>
<dbReference type="InterPro" id="IPR036034">
    <property type="entry name" value="PDZ_sf"/>
</dbReference>
<dbReference type="RefSeq" id="XP_009047339.1">
    <property type="nucleotide sequence ID" value="XM_009049091.1"/>
</dbReference>